<evidence type="ECO:0000256" key="8">
    <source>
        <dbReference type="SAM" id="Phobius"/>
    </source>
</evidence>
<reference evidence="9 10" key="1">
    <citation type="submission" date="2016-10" db="EMBL/GenBank/DDBJ databases">
        <authorList>
            <person name="de Groot N.N."/>
        </authorList>
    </citation>
    <scope>NUCLEOTIDE SEQUENCE [LARGE SCALE GENOMIC DNA]</scope>
    <source>
        <strain evidence="9 10">DSM 27630</strain>
    </source>
</reference>
<accession>A0A1I3CCF6</accession>
<evidence type="ECO:0000256" key="3">
    <source>
        <dbReference type="ARBA" id="ARBA00022428"/>
    </source>
</evidence>
<evidence type="ECO:0000313" key="9">
    <source>
        <dbReference type="EMBL" id="SFH72222.1"/>
    </source>
</evidence>
<feature type="transmembrane region" description="Helical" evidence="8">
    <location>
        <begin position="12"/>
        <end position="30"/>
    </location>
</feature>
<keyword evidence="10" id="KW-1185">Reference proteome</keyword>
<dbReference type="OrthoDB" id="9767568at2"/>
<sequence length="302" mass="33664">MDIKSFFKLSQMYSTTASIFPAIIGVLYAWYNYREFHLGLTAIAFVVAILFHMAVNIRDEYLDYVVASNKHSSSVNHMVIGQEKLSLPAVRASYYIVGIISALLGFYLVAQTSMLLLYVGIICFLIGIFYTAGPRPISSTPFGEIFSGLAMGFAILFVVVYVNGFNVMVLNAATVGKIFLASLPTVITVTNIMLANNICDLEEDVEDNRFTLPYYIGKPKSLALYKGLYYIAYLSLIVSVFLGIYPKLILLTLFSFPIIQKNINIFMNKQVKEETFITAVQNSAVIPLFMIVSTILGILLNF</sequence>
<feature type="transmembrane region" description="Helical" evidence="8">
    <location>
        <begin position="115"/>
        <end position="133"/>
    </location>
</feature>
<evidence type="ECO:0000256" key="1">
    <source>
        <dbReference type="ARBA" id="ARBA00004141"/>
    </source>
</evidence>
<dbReference type="InterPro" id="IPR000537">
    <property type="entry name" value="UbiA_prenyltransferase"/>
</dbReference>
<feature type="transmembrane region" description="Helical" evidence="8">
    <location>
        <begin position="275"/>
        <end position="300"/>
    </location>
</feature>
<keyword evidence="7 8" id="KW-0472">Membrane</keyword>
<keyword evidence="6 8" id="KW-1133">Transmembrane helix</keyword>
<feature type="transmembrane region" description="Helical" evidence="8">
    <location>
        <begin position="145"/>
        <end position="162"/>
    </location>
</feature>
<comment type="pathway">
    <text evidence="2">Quinol/quinone metabolism; menaquinone biosynthesis.</text>
</comment>
<dbReference type="InterPro" id="IPR026046">
    <property type="entry name" value="UBIAD1"/>
</dbReference>
<dbReference type="NCBIfam" id="NF004752">
    <property type="entry name" value="PRK06080.1-4"/>
    <property type="match status" value="1"/>
</dbReference>
<evidence type="ECO:0000256" key="4">
    <source>
        <dbReference type="ARBA" id="ARBA00022679"/>
    </source>
</evidence>
<dbReference type="PANTHER" id="PTHR13929:SF0">
    <property type="entry name" value="UBIA PRENYLTRANSFERASE DOMAIN-CONTAINING PROTEIN 1"/>
    <property type="match status" value="1"/>
</dbReference>
<keyword evidence="3" id="KW-0474">Menaquinone biosynthesis</keyword>
<feature type="transmembrane region" description="Helical" evidence="8">
    <location>
        <begin position="228"/>
        <end position="254"/>
    </location>
</feature>
<evidence type="ECO:0000256" key="5">
    <source>
        <dbReference type="ARBA" id="ARBA00022692"/>
    </source>
</evidence>
<keyword evidence="4 9" id="KW-0808">Transferase</keyword>
<evidence type="ECO:0000256" key="2">
    <source>
        <dbReference type="ARBA" id="ARBA00004863"/>
    </source>
</evidence>
<dbReference type="GO" id="GO:0009234">
    <property type="term" value="P:menaquinone biosynthetic process"/>
    <property type="evidence" value="ECO:0007669"/>
    <property type="project" value="UniProtKB-UniPathway"/>
</dbReference>
<evidence type="ECO:0000256" key="7">
    <source>
        <dbReference type="ARBA" id="ARBA00023136"/>
    </source>
</evidence>
<dbReference type="PIRSF" id="PIRSF005355">
    <property type="entry name" value="UBIAD1"/>
    <property type="match status" value="1"/>
</dbReference>
<dbReference type="GO" id="GO:0004659">
    <property type="term" value="F:prenyltransferase activity"/>
    <property type="evidence" value="ECO:0007669"/>
    <property type="project" value="InterPro"/>
</dbReference>
<dbReference type="AlphaFoldDB" id="A0A1I3CCF6"/>
<gene>
    <name evidence="9" type="ORF">SAMN04489868_11633</name>
</gene>
<feature type="transmembrane region" description="Helical" evidence="8">
    <location>
        <begin position="36"/>
        <end position="55"/>
    </location>
</feature>
<dbReference type="UniPathway" id="UPA00079"/>
<dbReference type="Pfam" id="PF01040">
    <property type="entry name" value="UbiA"/>
    <property type="match status" value="1"/>
</dbReference>
<dbReference type="InterPro" id="IPR044878">
    <property type="entry name" value="UbiA_sf"/>
</dbReference>
<evidence type="ECO:0000313" key="10">
    <source>
        <dbReference type="Proteomes" id="UP000198668"/>
    </source>
</evidence>
<name>A0A1I3CCF6_9LACT</name>
<dbReference type="GO" id="GO:0042371">
    <property type="term" value="P:vitamin K biosynthetic process"/>
    <property type="evidence" value="ECO:0007669"/>
    <property type="project" value="TreeGrafter"/>
</dbReference>
<comment type="subcellular location">
    <subcellularLocation>
        <location evidence="1">Membrane</location>
        <topology evidence="1">Multi-pass membrane protein</topology>
    </subcellularLocation>
</comment>
<protein>
    <submittedName>
        <fullName evidence="9">1,4-dihydroxy-2-naphthoate octaprenyltransferase</fullName>
    </submittedName>
</protein>
<dbReference type="RefSeq" id="WP_092092386.1">
    <property type="nucleotide sequence ID" value="NZ_FOQE01000016.1"/>
</dbReference>
<feature type="transmembrane region" description="Helical" evidence="8">
    <location>
        <begin position="92"/>
        <end position="109"/>
    </location>
</feature>
<evidence type="ECO:0000256" key="6">
    <source>
        <dbReference type="ARBA" id="ARBA00022989"/>
    </source>
</evidence>
<dbReference type="GO" id="GO:0016020">
    <property type="term" value="C:membrane"/>
    <property type="evidence" value="ECO:0007669"/>
    <property type="project" value="UniProtKB-SubCell"/>
</dbReference>
<keyword evidence="5 8" id="KW-0812">Transmembrane</keyword>
<dbReference type="Proteomes" id="UP000198668">
    <property type="component" value="Unassembled WGS sequence"/>
</dbReference>
<dbReference type="Gene3D" id="1.10.357.140">
    <property type="entry name" value="UbiA prenyltransferase"/>
    <property type="match status" value="1"/>
</dbReference>
<organism evidence="9 10">
    <name type="scientific">Pisciglobus halotolerans</name>
    <dbReference type="NCBI Taxonomy" id="745365"/>
    <lineage>
        <taxon>Bacteria</taxon>
        <taxon>Bacillati</taxon>
        <taxon>Bacillota</taxon>
        <taxon>Bacilli</taxon>
        <taxon>Lactobacillales</taxon>
        <taxon>Carnobacteriaceae</taxon>
    </lineage>
</organism>
<dbReference type="CDD" id="cd13962">
    <property type="entry name" value="PT_UbiA_UBIAD1"/>
    <property type="match status" value="1"/>
</dbReference>
<proteinExistence type="predicted"/>
<dbReference type="EMBL" id="FOQE01000016">
    <property type="protein sequence ID" value="SFH72222.1"/>
    <property type="molecule type" value="Genomic_DNA"/>
</dbReference>
<dbReference type="PANTHER" id="PTHR13929">
    <property type="entry name" value="1,4-DIHYDROXY-2-NAPHTHOATE OCTAPRENYLTRANSFERASE"/>
    <property type="match status" value="1"/>
</dbReference>